<evidence type="ECO:0000256" key="11">
    <source>
        <dbReference type="SAM" id="Phobius"/>
    </source>
</evidence>
<keyword evidence="5" id="KW-0808">Transferase</keyword>
<feature type="transmembrane region" description="Helical" evidence="11">
    <location>
        <begin position="465"/>
        <end position="491"/>
    </location>
</feature>
<keyword evidence="9 11" id="KW-0472">Membrane</keyword>
<evidence type="ECO:0000256" key="2">
    <source>
        <dbReference type="ARBA" id="ARBA00009995"/>
    </source>
</evidence>
<keyword evidence="8 11" id="KW-1133">Transmembrane helix</keyword>
<comment type="subcellular location">
    <subcellularLocation>
        <location evidence="1">Membrane</location>
        <topology evidence="1">Single-pass membrane protein</topology>
    </subcellularLocation>
</comment>
<name>A0A8R1DQV4_CAEJA</name>
<dbReference type="Proteomes" id="UP000005237">
    <property type="component" value="Unassembled WGS sequence"/>
</dbReference>
<dbReference type="EC" id="2.4.1.17" evidence="3"/>
<keyword evidence="6 11" id="KW-0812">Transmembrane</keyword>
<dbReference type="InterPro" id="IPR050271">
    <property type="entry name" value="UDP-glycosyltransferase"/>
</dbReference>
<comment type="similarity">
    <text evidence="2">Belongs to the UDP-glycosyltransferase family.</text>
</comment>
<sequence length="503" mass="57170">MGTVAKILQDEGYNVTLLMPLIDFTLRKPIPEIQKIKHHIQVDIDPRVLQAINALGGVKSREQTWRMKSGISGLYKIGHLLSDLYSYTCDNLFHSPELLQRLKDEHFEIGLSEPFFVCGFALFDHLGIKKIMSIDSHIGLEAPKMAHGLAMTSSFLPAAFSEGSDQMTFWERIENLYETWLNRKFALLIHNKEMEGMKGIYKGKNSWEEIMQLPAYMFTNNNPLLDFPYPRTSKFIEVGGIAAVEKKRDEVLPKEYNDILNLRNRTVLISFGSNAKSIFLPNTMKHSLIKALSTIPDVTFIWKYENKTEDIVKEFDPTIKNIFLVEWMPQQALLADPRLDLFVTHGGLASTNEVAFSGKPAVMVPVFGDQTRNSRMLERHGCALVLKKELLNSPEAIRSAVVEILNDESFSEKAKNLAQLLHNQPETPRDVFLKYFNFVARFGKPSGIDSAAAQMTTITYYHIDLIVLLFALLSFLTFLLIGAYHCSFIVFRSSPSAHQKKND</sequence>
<dbReference type="FunFam" id="3.40.50.2000:FF:000038">
    <property type="entry name" value="UDP-GlucuronosylTransferase"/>
    <property type="match status" value="1"/>
</dbReference>
<dbReference type="AlphaFoldDB" id="A0A8R1DQV4"/>
<evidence type="ECO:0000256" key="1">
    <source>
        <dbReference type="ARBA" id="ARBA00004167"/>
    </source>
</evidence>
<keyword evidence="7" id="KW-0732">Signal</keyword>
<evidence type="ECO:0000256" key="5">
    <source>
        <dbReference type="ARBA" id="ARBA00022679"/>
    </source>
</evidence>
<organism evidence="12 13">
    <name type="scientific">Caenorhabditis japonica</name>
    <dbReference type="NCBI Taxonomy" id="281687"/>
    <lineage>
        <taxon>Eukaryota</taxon>
        <taxon>Metazoa</taxon>
        <taxon>Ecdysozoa</taxon>
        <taxon>Nematoda</taxon>
        <taxon>Chromadorea</taxon>
        <taxon>Rhabditida</taxon>
        <taxon>Rhabditina</taxon>
        <taxon>Rhabditomorpha</taxon>
        <taxon>Rhabditoidea</taxon>
        <taxon>Rhabditidae</taxon>
        <taxon>Peloderinae</taxon>
        <taxon>Caenorhabditis</taxon>
    </lineage>
</organism>
<reference evidence="13" key="1">
    <citation type="submission" date="2010-08" db="EMBL/GenBank/DDBJ databases">
        <authorList>
            <consortium name="Caenorhabditis japonica Sequencing Consortium"/>
            <person name="Wilson R.K."/>
        </authorList>
    </citation>
    <scope>NUCLEOTIDE SEQUENCE [LARGE SCALE GENOMIC DNA]</scope>
    <source>
        <strain evidence="13">DF5081</strain>
    </source>
</reference>
<dbReference type="GO" id="GO:0016020">
    <property type="term" value="C:membrane"/>
    <property type="evidence" value="ECO:0007669"/>
    <property type="project" value="UniProtKB-SubCell"/>
</dbReference>
<evidence type="ECO:0000256" key="10">
    <source>
        <dbReference type="ARBA" id="ARBA00047475"/>
    </source>
</evidence>
<dbReference type="PANTHER" id="PTHR48043:SF100">
    <property type="entry name" value="GLUCURONOSYLTRANSFERASE"/>
    <property type="match status" value="1"/>
</dbReference>
<evidence type="ECO:0000256" key="7">
    <source>
        <dbReference type="ARBA" id="ARBA00022729"/>
    </source>
</evidence>
<evidence type="ECO:0000256" key="4">
    <source>
        <dbReference type="ARBA" id="ARBA00022676"/>
    </source>
</evidence>
<reference evidence="12" key="2">
    <citation type="submission" date="2022-06" db="UniProtKB">
        <authorList>
            <consortium name="EnsemblMetazoa"/>
        </authorList>
    </citation>
    <scope>IDENTIFICATION</scope>
    <source>
        <strain evidence="12">DF5081</strain>
    </source>
</reference>
<dbReference type="InterPro" id="IPR002213">
    <property type="entry name" value="UDP_glucos_trans"/>
</dbReference>
<dbReference type="EnsemblMetazoa" id="CJA09407.1">
    <property type="protein sequence ID" value="CJA09407.1"/>
    <property type="gene ID" value="WBGene00128612"/>
</dbReference>
<dbReference type="CDD" id="cd03784">
    <property type="entry name" value="GT1_Gtf-like"/>
    <property type="match status" value="1"/>
</dbReference>
<dbReference type="Pfam" id="PF00201">
    <property type="entry name" value="UDPGT"/>
    <property type="match status" value="1"/>
</dbReference>
<evidence type="ECO:0000256" key="9">
    <source>
        <dbReference type="ARBA" id="ARBA00023136"/>
    </source>
</evidence>
<dbReference type="SUPFAM" id="SSF53756">
    <property type="entry name" value="UDP-Glycosyltransferase/glycogen phosphorylase"/>
    <property type="match status" value="1"/>
</dbReference>
<evidence type="ECO:0000256" key="6">
    <source>
        <dbReference type="ARBA" id="ARBA00022692"/>
    </source>
</evidence>
<protein>
    <recommendedName>
        <fullName evidence="3">glucuronosyltransferase</fullName>
        <ecNumber evidence="3">2.4.1.17</ecNumber>
    </recommendedName>
</protein>
<evidence type="ECO:0000256" key="8">
    <source>
        <dbReference type="ARBA" id="ARBA00022989"/>
    </source>
</evidence>
<dbReference type="Gene3D" id="3.40.50.2000">
    <property type="entry name" value="Glycogen Phosphorylase B"/>
    <property type="match status" value="1"/>
</dbReference>
<dbReference type="GO" id="GO:0015020">
    <property type="term" value="F:glucuronosyltransferase activity"/>
    <property type="evidence" value="ECO:0007669"/>
    <property type="project" value="UniProtKB-EC"/>
</dbReference>
<keyword evidence="4" id="KW-0328">Glycosyltransferase</keyword>
<evidence type="ECO:0000313" key="13">
    <source>
        <dbReference type="Proteomes" id="UP000005237"/>
    </source>
</evidence>
<accession>A0A8R1DQV4</accession>
<evidence type="ECO:0000256" key="3">
    <source>
        <dbReference type="ARBA" id="ARBA00012544"/>
    </source>
</evidence>
<dbReference type="PANTHER" id="PTHR48043">
    <property type="entry name" value="EG:EG0003.4 PROTEIN-RELATED"/>
    <property type="match status" value="1"/>
</dbReference>
<comment type="catalytic activity">
    <reaction evidence="10">
        <text>glucuronate acceptor + UDP-alpha-D-glucuronate = acceptor beta-D-glucuronoside + UDP + H(+)</text>
        <dbReference type="Rhea" id="RHEA:21032"/>
        <dbReference type="ChEBI" id="CHEBI:15378"/>
        <dbReference type="ChEBI" id="CHEBI:58052"/>
        <dbReference type="ChEBI" id="CHEBI:58223"/>
        <dbReference type="ChEBI" id="CHEBI:132367"/>
        <dbReference type="ChEBI" id="CHEBI:132368"/>
        <dbReference type="EC" id="2.4.1.17"/>
    </reaction>
</comment>
<keyword evidence="13" id="KW-1185">Reference proteome</keyword>
<evidence type="ECO:0000313" key="12">
    <source>
        <dbReference type="EnsemblMetazoa" id="CJA09407.1"/>
    </source>
</evidence>
<proteinExistence type="inferred from homology"/>